<dbReference type="EMBL" id="VYTZ01000001">
    <property type="protein sequence ID" value="KAA9381373.1"/>
    <property type="molecule type" value="Genomic_DNA"/>
</dbReference>
<keyword evidence="3" id="KW-0808">Transferase</keyword>
<name>A0A5J5KAS8_9ACTN</name>
<dbReference type="InterPro" id="IPR001447">
    <property type="entry name" value="Arylamine_N-AcTrfase"/>
</dbReference>
<keyword evidence="4" id="KW-1185">Reference proteome</keyword>
<dbReference type="RefSeq" id="WP_150929996.1">
    <property type="nucleotide sequence ID" value="NZ_VYTZ01000001.1"/>
</dbReference>
<dbReference type="PANTHER" id="PTHR11786">
    <property type="entry name" value="N-HYDROXYARYLAMINE O-ACETYLTRANSFERASE"/>
    <property type="match status" value="1"/>
</dbReference>
<reference evidence="3 4" key="1">
    <citation type="submission" date="2019-09" db="EMBL/GenBank/DDBJ databases">
        <title>Screening of Novel Bioactive Compounds from Soil-Associated.</title>
        <authorList>
            <person name="Gong X."/>
        </authorList>
    </citation>
    <scope>NUCLEOTIDE SEQUENCE [LARGE SCALE GENOMIC DNA]</scope>
    <source>
        <strain evidence="3 4">Gxj-6</strain>
    </source>
</reference>
<dbReference type="PANTHER" id="PTHR11786:SF0">
    <property type="entry name" value="ARYLAMINE N-ACETYLTRANSFERASE 4-RELATED"/>
    <property type="match status" value="1"/>
</dbReference>
<dbReference type="Proteomes" id="UP000327011">
    <property type="component" value="Unassembled WGS sequence"/>
</dbReference>
<dbReference type="Gene3D" id="3.30.2140.10">
    <property type="entry name" value="Arylamine N-acetyltransferase"/>
    <property type="match status" value="1"/>
</dbReference>
<dbReference type="GO" id="GO:0016407">
    <property type="term" value="F:acetyltransferase activity"/>
    <property type="evidence" value="ECO:0007669"/>
    <property type="project" value="InterPro"/>
</dbReference>
<protein>
    <submittedName>
        <fullName evidence="3">Arylamine N-acetyltransferase</fullName>
    </submittedName>
</protein>
<comment type="similarity">
    <text evidence="1 2">Belongs to the arylamine N-acetyltransferase family.</text>
</comment>
<gene>
    <name evidence="3" type="ORF">F5972_00530</name>
</gene>
<dbReference type="AlphaFoldDB" id="A0A5J5KAS8"/>
<organism evidence="3 4">
    <name type="scientific">Microbispora cellulosiformans</name>
    <dbReference type="NCBI Taxonomy" id="2614688"/>
    <lineage>
        <taxon>Bacteria</taxon>
        <taxon>Bacillati</taxon>
        <taxon>Actinomycetota</taxon>
        <taxon>Actinomycetes</taxon>
        <taxon>Streptosporangiales</taxon>
        <taxon>Streptosporangiaceae</taxon>
        <taxon>Microbispora</taxon>
    </lineage>
</organism>
<dbReference type="InterPro" id="IPR038765">
    <property type="entry name" value="Papain-like_cys_pep_sf"/>
</dbReference>
<evidence type="ECO:0000256" key="2">
    <source>
        <dbReference type="RuleBase" id="RU003452"/>
    </source>
</evidence>
<dbReference type="Pfam" id="PF00797">
    <property type="entry name" value="Acetyltransf_2"/>
    <property type="match status" value="1"/>
</dbReference>
<dbReference type="PRINTS" id="PR01543">
    <property type="entry name" value="ANATRNSFRASE"/>
</dbReference>
<evidence type="ECO:0000313" key="4">
    <source>
        <dbReference type="Proteomes" id="UP000327011"/>
    </source>
</evidence>
<sequence>MDQRMMRAYLDRIGAPAPRAADLDTLRELHQRHLYHVPWENIYTRLGTPVTLDEDVFLDKLVRLRRGGGCYELNGAFAALLREIGYDVTLLAAAVFEEDGTPVFPLDHLVLRVELDGPWLVDVGFGQFNVFPLRMDTDEPQRDPGGEFRVVEAGHGDLDVYCDGSPRYRVEAHPRRLRDFVPSWDWHQVSPESFWNAMDLCSLSTPDGRVTLHGNRLITTSGGRTTEVTLEDEQAVVAAYRDIFGIDLDRSPGACYAERFATTEPLNA</sequence>
<accession>A0A5J5KAS8</accession>
<proteinExistence type="inferred from homology"/>
<evidence type="ECO:0000256" key="1">
    <source>
        <dbReference type="ARBA" id="ARBA00006547"/>
    </source>
</evidence>
<dbReference type="SUPFAM" id="SSF54001">
    <property type="entry name" value="Cysteine proteinases"/>
    <property type="match status" value="1"/>
</dbReference>
<comment type="caution">
    <text evidence="3">The sequence shown here is derived from an EMBL/GenBank/DDBJ whole genome shotgun (WGS) entry which is preliminary data.</text>
</comment>
<dbReference type="Gene3D" id="2.40.128.150">
    <property type="entry name" value="Cysteine proteinases"/>
    <property type="match status" value="1"/>
</dbReference>
<evidence type="ECO:0000313" key="3">
    <source>
        <dbReference type="EMBL" id="KAA9381373.1"/>
    </source>
</evidence>